<dbReference type="SUPFAM" id="SSF50494">
    <property type="entry name" value="Trypsin-like serine proteases"/>
    <property type="match status" value="1"/>
</dbReference>
<protein>
    <submittedName>
        <fullName evidence="4">Trypsin-like peptidase</fullName>
    </submittedName>
</protein>
<keyword evidence="2" id="KW-0732">Signal</keyword>
<dbReference type="OrthoDB" id="189567at2"/>
<comment type="caution">
    <text evidence="4">The sequence shown here is derived from an EMBL/GenBank/DDBJ whole genome shotgun (WGS) entry which is preliminary data.</text>
</comment>
<dbReference type="PROSITE" id="PS50106">
    <property type="entry name" value="PDZ"/>
    <property type="match status" value="1"/>
</dbReference>
<dbReference type="PANTHER" id="PTHR22939">
    <property type="entry name" value="SERINE PROTEASE FAMILY S1C HTRA-RELATED"/>
    <property type="match status" value="1"/>
</dbReference>
<evidence type="ECO:0000313" key="4">
    <source>
        <dbReference type="EMBL" id="RBP37310.1"/>
    </source>
</evidence>
<feature type="domain" description="PDZ" evidence="3">
    <location>
        <begin position="174"/>
        <end position="225"/>
    </location>
</feature>
<dbReference type="SMART" id="SM00228">
    <property type="entry name" value="PDZ"/>
    <property type="match status" value="1"/>
</dbReference>
<dbReference type="EMBL" id="QNRR01000014">
    <property type="protein sequence ID" value="RBP37310.1"/>
    <property type="molecule type" value="Genomic_DNA"/>
</dbReference>
<evidence type="ECO:0000259" key="3">
    <source>
        <dbReference type="PROSITE" id="PS50106"/>
    </source>
</evidence>
<evidence type="ECO:0000256" key="2">
    <source>
        <dbReference type="SAM" id="SignalP"/>
    </source>
</evidence>
<dbReference type="PANTHER" id="PTHR22939:SF129">
    <property type="entry name" value="SERINE PROTEASE HTRA2, MITOCHONDRIAL"/>
    <property type="match status" value="1"/>
</dbReference>
<dbReference type="AlphaFoldDB" id="A0A366H7M8"/>
<feature type="chain" id="PRO_5016975294" evidence="2">
    <location>
        <begin position="34"/>
        <end position="357"/>
    </location>
</feature>
<comment type="similarity">
    <text evidence="1">Belongs to the peptidase S1C family.</text>
</comment>
<organism evidence="4 5">
    <name type="scientific">Roseimicrobium gellanilyticum</name>
    <dbReference type="NCBI Taxonomy" id="748857"/>
    <lineage>
        <taxon>Bacteria</taxon>
        <taxon>Pseudomonadati</taxon>
        <taxon>Verrucomicrobiota</taxon>
        <taxon>Verrucomicrobiia</taxon>
        <taxon>Verrucomicrobiales</taxon>
        <taxon>Verrucomicrobiaceae</taxon>
        <taxon>Roseimicrobium</taxon>
    </lineage>
</organism>
<sequence>MVNPILPALPATRSALFCLALGALLTASPALPAADPWVLTDEDRTNGSATLEALGSVREGATSGTVRIGATDKESVPGVVVSQDGYVITAASEAAQRKPLRAHLADGSSVDVRVVKEDDTLNVVLLKMEDSALPPVKWGESMSLKIGQWLFSMTGRSKEIRMGVMSARRRAIPDSGAVLGVRFGVDDAEVGVIIEEVADDSPADRAGLKDDDVVMAVNGEKVFRNENVARIISAHRPGDVVKVLYSRKGAESECEVKLASKKHVIMNWLGEDFANHGVSLRTDNFPEVIQHDQPLQPEDIGGALFDLEGRAVALNIARVDRVTNYALPVETFLPQVTKWMEEDRKKNGTKNTADAGE</sequence>
<dbReference type="InterPro" id="IPR009003">
    <property type="entry name" value="Peptidase_S1_PA"/>
</dbReference>
<proteinExistence type="inferred from homology"/>
<dbReference type="InterPro" id="IPR036034">
    <property type="entry name" value="PDZ_sf"/>
</dbReference>
<dbReference type="Pfam" id="PF13365">
    <property type="entry name" value="Trypsin_2"/>
    <property type="match status" value="1"/>
</dbReference>
<dbReference type="SUPFAM" id="SSF50156">
    <property type="entry name" value="PDZ domain-like"/>
    <property type="match status" value="1"/>
</dbReference>
<keyword evidence="5" id="KW-1185">Reference proteome</keyword>
<dbReference type="InterPro" id="IPR001478">
    <property type="entry name" value="PDZ"/>
</dbReference>
<reference evidence="4 5" key="1">
    <citation type="submission" date="2018-06" db="EMBL/GenBank/DDBJ databases">
        <title>Genomic Encyclopedia of Type Strains, Phase IV (KMG-IV): sequencing the most valuable type-strain genomes for metagenomic binning, comparative biology and taxonomic classification.</title>
        <authorList>
            <person name="Goeker M."/>
        </authorList>
    </citation>
    <scope>NUCLEOTIDE SEQUENCE [LARGE SCALE GENOMIC DNA]</scope>
    <source>
        <strain evidence="4 5">DSM 25532</strain>
    </source>
</reference>
<gene>
    <name evidence="4" type="ORF">DES53_11448</name>
</gene>
<feature type="signal peptide" evidence="2">
    <location>
        <begin position="1"/>
        <end position="33"/>
    </location>
</feature>
<dbReference type="Proteomes" id="UP000253426">
    <property type="component" value="Unassembled WGS sequence"/>
</dbReference>
<evidence type="ECO:0000256" key="1">
    <source>
        <dbReference type="ARBA" id="ARBA00010541"/>
    </source>
</evidence>
<dbReference type="Pfam" id="PF13180">
    <property type="entry name" value="PDZ_2"/>
    <property type="match status" value="1"/>
</dbReference>
<dbReference type="Gene3D" id="2.30.42.10">
    <property type="match status" value="1"/>
</dbReference>
<dbReference type="Gene3D" id="2.40.10.120">
    <property type="match status" value="2"/>
</dbReference>
<name>A0A366H7M8_9BACT</name>
<evidence type="ECO:0000313" key="5">
    <source>
        <dbReference type="Proteomes" id="UP000253426"/>
    </source>
</evidence>
<accession>A0A366H7M8</accession>